<dbReference type="SUPFAM" id="SSF56529">
    <property type="entry name" value="FAH"/>
    <property type="match status" value="1"/>
</dbReference>
<dbReference type="PANTHER" id="PTHR42796">
    <property type="entry name" value="FUMARYLACETOACETATE HYDROLASE DOMAIN-CONTAINING PROTEIN 2A-RELATED"/>
    <property type="match status" value="1"/>
</dbReference>
<dbReference type="Proteomes" id="UP000463700">
    <property type="component" value="Unassembled WGS sequence"/>
</dbReference>
<dbReference type="InterPro" id="IPR051121">
    <property type="entry name" value="FAH"/>
</dbReference>
<evidence type="ECO:0000256" key="4">
    <source>
        <dbReference type="ARBA" id="ARBA00022801"/>
    </source>
</evidence>
<feature type="domain" description="Fumarylacetoacetase-like C-terminal" evidence="5">
    <location>
        <begin position="98"/>
        <end position="305"/>
    </location>
</feature>
<evidence type="ECO:0000313" key="6">
    <source>
        <dbReference type="EMBL" id="KAE8758029.1"/>
    </source>
</evidence>
<accession>A0A6N6WDG7</accession>
<reference evidence="6 7" key="1">
    <citation type="journal article" date="2020" name="Int. J. Syst. Evol. Microbiol.">
        <title>Paraburkholderia madseniana sp. nov., a phenolic acid-degrading bacterium isolated from acidic forest soil.</title>
        <authorList>
            <person name="Wilhelm R.C."/>
            <person name="Murphy S.J.L."/>
            <person name="Feriancek N.M."/>
            <person name="Karasz D.C."/>
            <person name="DeRito C.M."/>
            <person name="Newman J.D."/>
            <person name="Buckley D.H."/>
        </authorList>
    </citation>
    <scope>NUCLEOTIDE SEQUENCE [LARGE SCALE GENOMIC DNA]</scope>
    <source>
        <strain evidence="6 7">RP11</strain>
    </source>
</reference>
<name>A0A6N6WDG7_9BURK</name>
<dbReference type="Pfam" id="PF01557">
    <property type="entry name" value="FAA_hydrolase"/>
    <property type="match status" value="1"/>
</dbReference>
<dbReference type="GO" id="GO:0019752">
    <property type="term" value="P:carboxylic acid metabolic process"/>
    <property type="evidence" value="ECO:0007669"/>
    <property type="project" value="UniProtKB-ARBA"/>
</dbReference>
<dbReference type="EMBL" id="VOSW01000038">
    <property type="protein sequence ID" value="KAE8758029.1"/>
    <property type="molecule type" value="Genomic_DNA"/>
</dbReference>
<evidence type="ECO:0000256" key="1">
    <source>
        <dbReference type="ARBA" id="ARBA00001946"/>
    </source>
</evidence>
<protein>
    <submittedName>
        <fullName evidence="6">FAA hydrolase family protein</fullName>
    </submittedName>
</protein>
<keyword evidence="4 6" id="KW-0378">Hydrolase</keyword>
<dbReference type="InterPro" id="IPR036663">
    <property type="entry name" value="Fumarylacetoacetase_C_sf"/>
</dbReference>
<dbReference type="InterPro" id="IPR011234">
    <property type="entry name" value="Fumarylacetoacetase-like_C"/>
</dbReference>
<dbReference type="Gene3D" id="3.90.850.10">
    <property type="entry name" value="Fumarylacetoacetase-like, C-terminal domain"/>
    <property type="match status" value="1"/>
</dbReference>
<evidence type="ECO:0000259" key="5">
    <source>
        <dbReference type="Pfam" id="PF01557"/>
    </source>
</evidence>
<comment type="cofactor">
    <cofactor evidence="1">
        <name>Mg(2+)</name>
        <dbReference type="ChEBI" id="CHEBI:18420"/>
    </cofactor>
</comment>
<comment type="caution">
    <text evidence="6">The sequence shown here is derived from an EMBL/GenBank/DDBJ whole genome shotgun (WGS) entry which is preliminary data.</text>
</comment>
<dbReference type="GO" id="GO:0016853">
    <property type="term" value="F:isomerase activity"/>
    <property type="evidence" value="ECO:0007669"/>
    <property type="project" value="UniProtKB-ARBA"/>
</dbReference>
<comment type="similarity">
    <text evidence="2">Belongs to the FAH family.</text>
</comment>
<evidence type="ECO:0000256" key="2">
    <source>
        <dbReference type="ARBA" id="ARBA00010211"/>
    </source>
</evidence>
<organism evidence="6 7">
    <name type="scientific">Paraburkholderia madseniana</name>
    <dbReference type="NCBI Taxonomy" id="2599607"/>
    <lineage>
        <taxon>Bacteria</taxon>
        <taxon>Pseudomonadati</taxon>
        <taxon>Pseudomonadota</taxon>
        <taxon>Betaproteobacteria</taxon>
        <taxon>Burkholderiales</taxon>
        <taxon>Burkholderiaceae</taxon>
        <taxon>Paraburkholderia</taxon>
    </lineage>
</organism>
<dbReference type="RefSeq" id="WP_154561891.1">
    <property type="nucleotide sequence ID" value="NZ_JAMXWG010000001.1"/>
</dbReference>
<dbReference type="OrthoDB" id="8582489at2"/>
<sequence length="308" mass="33679">MENANPNLEVGELDLKLANLRIGGAFALGAELDGRIVNITQAGANFELPAPADMDDLLQNDRAADVSAIVNRLRQDGGIESVEVREAAFAPLVTRPRKIICVGFNYQAHAAETGTPIPKAPPIFSKFANALNHHDGDIELPTMVDKEFDYETELVIVFGRKCKNVSKENALSVVAGYAVGNDFSARGLQNITTQFTAGKMSDGFAPLGPWLVTRDRVPDPNNLRLQTWVNGEIRQDSSTGEMIFDCREIIRYVASIMTIEPGDILFTGTPPGVIWGKKVPRDERQWLKADDKVVSAIEGLGELAIHLR</sequence>
<evidence type="ECO:0000256" key="3">
    <source>
        <dbReference type="ARBA" id="ARBA00022723"/>
    </source>
</evidence>
<dbReference type="GO" id="GO:0016787">
    <property type="term" value="F:hydrolase activity"/>
    <property type="evidence" value="ECO:0007669"/>
    <property type="project" value="UniProtKB-KW"/>
</dbReference>
<dbReference type="GO" id="GO:0046872">
    <property type="term" value="F:metal ion binding"/>
    <property type="evidence" value="ECO:0007669"/>
    <property type="project" value="UniProtKB-KW"/>
</dbReference>
<evidence type="ECO:0000313" key="7">
    <source>
        <dbReference type="Proteomes" id="UP000463700"/>
    </source>
</evidence>
<dbReference type="AlphaFoldDB" id="A0A6N6WDG7"/>
<gene>
    <name evidence="6" type="ORF">FSO04_20520</name>
</gene>
<proteinExistence type="inferred from homology"/>
<dbReference type="PANTHER" id="PTHR42796:SF4">
    <property type="entry name" value="FUMARYLACETOACETATE HYDROLASE DOMAIN-CONTAINING PROTEIN 2A"/>
    <property type="match status" value="1"/>
</dbReference>
<keyword evidence="3" id="KW-0479">Metal-binding</keyword>
<dbReference type="FunFam" id="3.90.850.10:FF:000002">
    <property type="entry name" value="2-hydroxyhepta-2,4-diene-1,7-dioate isomerase"/>
    <property type="match status" value="1"/>
</dbReference>